<organism evidence="2 3">
    <name type="scientific">Trifolium medium</name>
    <dbReference type="NCBI Taxonomy" id="97028"/>
    <lineage>
        <taxon>Eukaryota</taxon>
        <taxon>Viridiplantae</taxon>
        <taxon>Streptophyta</taxon>
        <taxon>Embryophyta</taxon>
        <taxon>Tracheophyta</taxon>
        <taxon>Spermatophyta</taxon>
        <taxon>Magnoliopsida</taxon>
        <taxon>eudicotyledons</taxon>
        <taxon>Gunneridae</taxon>
        <taxon>Pentapetalae</taxon>
        <taxon>rosids</taxon>
        <taxon>fabids</taxon>
        <taxon>Fabales</taxon>
        <taxon>Fabaceae</taxon>
        <taxon>Papilionoideae</taxon>
        <taxon>50 kb inversion clade</taxon>
        <taxon>NPAAA clade</taxon>
        <taxon>Hologalegina</taxon>
        <taxon>IRL clade</taxon>
        <taxon>Trifolieae</taxon>
        <taxon>Trifolium</taxon>
    </lineage>
</organism>
<sequence>PCEVQHEAPVQVHAQAPAQVQSQAPVQVQSQAPVQVQSQAPAEVVTKKKRVEGQFKQPAQVKNAQVDTVVKPPEPKKPKQVHAKLDLSKIRRSGRNIFKSPTNNRGPGRDIECPIEIIDEDDGGDGDLTQEVVDANQDGDVEAKVGPCLKTLRMLESD</sequence>
<evidence type="ECO:0000313" key="2">
    <source>
        <dbReference type="EMBL" id="MCI12757.1"/>
    </source>
</evidence>
<name>A0A392PM89_9FABA</name>
<comment type="caution">
    <text evidence="2">The sequence shown here is derived from an EMBL/GenBank/DDBJ whole genome shotgun (WGS) entry which is preliminary data.</text>
</comment>
<evidence type="ECO:0000256" key="1">
    <source>
        <dbReference type="SAM" id="MobiDB-lite"/>
    </source>
</evidence>
<keyword evidence="3" id="KW-1185">Reference proteome</keyword>
<dbReference type="EMBL" id="LXQA010085444">
    <property type="protein sequence ID" value="MCI12757.1"/>
    <property type="molecule type" value="Genomic_DNA"/>
</dbReference>
<proteinExistence type="predicted"/>
<evidence type="ECO:0000313" key="3">
    <source>
        <dbReference type="Proteomes" id="UP000265520"/>
    </source>
</evidence>
<feature type="region of interest" description="Disordered" evidence="1">
    <location>
        <begin position="55"/>
        <end position="111"/>
    </location>
</feature>
<feature type="non-terminal residue" evidence="2">
    <location>
        <position position="1"/>
    </location>
</feature>
<reference evidence="2 3" key="1">
    <citation type="journal article" date="2018" name="Front. Plant Sci.">
        <title>Red Clover (Trifolium pratense) and Zigzag Clover (T. medium) - A Picture of Genomic Similarities and Differences.</title>
        <authorList>
            <person name="Dluhosova J."/>
            <person name="Istvanek J."/>
            <person name="Nedelnik J."/>
            <person name="Repkova J."/>
        </authorList>
    </citation>
    <scope>NUCLEOTIDE SEQUENCE [LARGE SCALE GENOMIC DNA]</scope>
    <source>
        <strain evidence="3">cv. 10/8</strain>
        <tissue evidence="2">Leaf</tissue>
    </source>
</reference>
<dbReference type="AlphaFoldDB" id="A0A392PM89"/>
<accession>A0A392PM89</accession>
<dbReference type="Proteomes" id="UP000265520">
    <property type="component" value="Unassembled WGS sequence"/>
</dbReference>
<protein>
    <submittedName>
        <fullName evidence="2">Uncharacterized protein</fullName>
    </submittedName>
</protein>
<feature type="compositionally biased region" description="Basic and acidic residues" evidence="1">
    <location>
        <begin position="73"/>
        <end position="89"/>
    </location>
</feature>